<feature type="region of interest" description="Disordered" evidence="1">
    <location>
        <begin position="1"/>
        <end position="78"/>
    </location>
</feature>
<proteinExistence type="predicted"/>
<dbReference type="AlphaFoldDB" id="A0A0E0CVI1"/>
<sequence length="213" mass="22856">MGRRFVGRLQAGEELNGRPRAGGSSSAGRGARGEEIRRLAARGGGARRPATRGEELPAIDGRRGRGGSRSRCQRQRVGAAAAASRGAVDESFKAMRMQDIVTDAVKLGFQRADFDDVIRSFCWYYSTFFSKQAATTVAPPKDDEQAKKTGATISDELTLLDCLHASLVSPSEGAAASWGRRVKGGKTSRIRTANVLHCSGVRLMAMEEGLRVV</sequence>
<feature type="compositionally biased region" description="Basic residues" evidence="1">
    <location>
        <begin position="64"/>
        <end position="74"/>
    </location>
</feature>
<reference evidence="2" key="2">
    <citation type="submission" date="2018-05" db="EMBL/GenBank/DDBJ databases">
        <title>OmerRS3 (Oryza meridionalis Reference Sequence Version 3).</title>
        <authorList>
            <person name="Zhang J."/>
            <person name="Kudrna D."/>
            <person name="Lee S."/>
            <person name="Talag J."/>
            <person name="Welchert J."/>
            <person name="Wing R.A."/>
        </authorList>
    </citation>
    <scope>NUCLEOTIDE SEQUENCE [LARGE SCALE GENOMIC DNA]</scope>
    <source>
        <strain evidence="2">cv. OR44</strain>
    </source>
</reference>
<name>A0A0E0CVI1_9ORYZ</name>
<organism evidence="2">
    <name type="scientific">Oryza meridionalis</name>
    <dbReference type="NCBI Taxonomy" id="40149"/>
    <lineage>
        <taxon>Eukaryota</taxon>
        <taxon>Viridiplantae</taxon>
        <taxon>Streptophyta</taxon>
        <taxon>Embryophyta</taxon>
        <taxon>Tracheophyta</taxon>
        <taxon>Spermatophyta</taxon>
        <taxon>Magnoliopsida</taxon>
        <taxon>Liliopsida</taxon>
        <taxon>Poales</taxon>
        <taxon>Poaceae</taxon>
        <taxon>BOP clade</taxon>
        <taxon>Oryzoideae</taxon>
        <taxon>Oryzeae</taxon>
        <taxon>Oryzinae</taxon>
        <taxon>Oryza</taxon>
    </lineage>
</organism>
<protein>
    <submittedName>
        <fullName evidence="2">Uncharacterized protein</fullName>
    </submittedName>
</protein>
<evidence type="ECO:0000313" key="2">
    <source>
        <dbReference type="EnsemblPlants" id="OMERI03G04310.1"/>
    </source>
</evidence>
<dbReference type="Gramene" id="OMERI03G04310.1">
    <property type="protein sequence ID" value="OMERI03G04310.1"/>
    <property type="gene ID" value="OMERI03G04310"/>
</dbReference>
<feature type="compositionally biased region" description="Basic and acidic residues" evidence="1">
    <location>
        <begin position="51"/>
        <end position="63"/>
    </location>
</feature>
<dbReference type="HOGENOM" id="CLU_1296154_0_0_1"/>
<evidence type="ECO:0000313" key="3">
    <source>
        <dbReference type="Proteomes" id="UP000008021"/>
    </source>
</evidence>
<evidence type="ECO:0000256" key="1">
    <source>
        <dbReference type="SAM" id="MobiDB-lite"/>
    </source>
</evidence>
<dbReference type="Proteomes" id="UP000008021">
    <property type="component" value="Chromosome 3"/>
</dbReference>
<dbReference type="EnsemblPlants" id="OMERI03G04310.1">
    <property type="protein sequence ID" value="OMERI03G04310.1"/>
    <property type="gene ID" value="OMERI03G04310"/>
</dbReference>
<accession>A0A0E0CVI1</accession>
<reference evidence="2" key="1">
    <citation type="submission" date="2015-04" db="UniProtKB">
        <authorList>
            <consortium name="EnsemblPlants"/>
        </authorList>
    </citation>
    <scope>IDENTIFICATION</scope>
</reference>
<keyword evidence="3" id="KW-1185">Reference proteome</keyword>